<sequence length="234" mass="26124">MIKCCNYDRKYPMAWDREDFSRAYRRLAPVYDHGLLLYELVGMRLRRYRREAVAGLHLQPGDTVVDLGCGTGVNLPLLLGAVGPTGRIIGVDLSPEMLEQAQRKIDAEDWCNVELVASDMVDYVFPPHVDAVLATLALATIPDYDSVIRTIASALPPGGRLANFEMTWPEAWPDWLVKLGAKLQQPFGVTTDLKDRKPARSIQRHFARCDSSERYFGAISFCIAIRQAGTGVNV</sequence>
<evidence type="ECO:0000259" key="3">
    <source>
        <dbReference type="Pfam" id="PF13649"/>
    </source>
</evidence>
<dbReference type="CDD" id="cd02440">
    <property type="entry name" value="AdoMet_MTases"/>
    <property type="match status" value="1"/>
</dbReference>
<evidence type="ECO:0000313" key="4">
    <source>
        <dbReference type="EMBL" id="GAA3966991.1"/>
    </source>
</evidence>
<accession>A0ABP7PKY8</accession>
<reference evidence="5" key="1">
    <citation type="journal article" date="2019" name="Int. J. Syst. Evol. Microbiol.">
        <title>The Global Catalogue of Microorganisms (GCM) 10K type strain sequencing project: providing services to taxonomists for standard genome sequencing and annotation.</title>
        <authorList>
            <consortium name="The Broad Institute Genomics Platform"/>
            <consortium name="The Broad Institute Genome Sequencing Center for Infectious Disease"/>
            <person name="Wu L."/>
            <person name="Ma J."/>
        </authorList>
    </citation>
    <scope>NUCLEOTIDE SEQUENCE [LARGE SCALE GENOMIC DNA]</scope>
    <source>
        <strain evidence="5">JCM 17555</strain>
    </source>
</reference>
<keyword evidence="2" id="KW-0808">Transferase</keyword>
<dbReference type="Pfam" id="PF13649">
    <property type="entry name" value="Methyltransf_25"/>
    <property type="match status" value="1"/>
</dbReference>
<organism evidence="4 5">
    <name type="scientific">Allohahella marinimesophila</name>
    <dbReference type="NCBI Taxonomy" id="1054972"/>
    <lineage>
        <taxon>Bacteria</taxon>
        <taxon>Pseudomonadati</taxon>
        <taxon>Pseudomonadota</taxon>
        <taxon>Gammaproteobacteria</taxon>
        <taxon>Oceanospirillales</taxon>
        <taxon>Hahellaceae</taxon>
        <taxon>Allohahella</taxon>
    </lineage>
</organism>
<evidence type="ECO:0000256" key="1">
    <source>
        <dbReference type="ARBA" id="ARBA00022603"/>
    </source>
</evidence>
<dbReference type="SUPFAM" id="SSF53335">
    <property type="entry name" value="S-adenosyl-L-methionine-dependent methyltransferases"/>
    <property type="match status" value="1"/>
</dbReference>
<gene>
    <name evidence="4" type="ORF">GCM10022278_26010</name>
</gene>
<evidence type="ECO:0000313" key="5">
    <source>
        <dbReference type="Proteomes" id="UP001501337"/>
    </source>
</evidence>
<dbReference type="Gene3D" id="3.40.50.150">
    <property type="entry name" value="Vaccinia Virus protein VP39"/>
    <property type="match status" value="1"/>
</dbReference>
<protein>
    <recommendedName>
        <fullName evidence="3">Methyltransferase domain-containing protein</fullName>
    </recommendedName>
</protein>
<dbReference type="Proteomes" id="UP001501337">
    <property type="component" value="Unassembled WGS sequence"/>
</dbReference>
<dbReference type="PANTHER" id="PTHR43861:SF1">
    <property type="entry name" value="TRANS-ACONITATE 2-METHYLTRANSFERASE"/>
    <property type="match status" value="1"/>
</dbReference>
<proteinExistence type="predicted"/>
<feature type="domain" description="Methyltransferase" evidence="3">
    <location>
        <begin position="64"/>
        <end position="159"/>
    </location>
</feature>
<keyword evidence="5" id="KW-1185">Reference proteome</keyword>
<comment type="caution">
    <text evidence="4">The sequence shown here is derived from an EMBL/GenBank/DDBJ whole genome shotgun (WGS) entry which is preliminary data.</text>
</comment>
<evidence type="ECO:0000256" key="2">
    <source>
        <dbReference type="ARBA" id="ARBA00022679"/>
    </source>
</evidence>
<keyword evidence="1" id="KW-0489">Methyltransferase</keyword>
<dbReference type="PANTHER" id="PTHR43861">
    <property type="entry name" value="TRANS-ACONITATE 2-METHYLTRANSFERASE-RELATED"/>
    <property type="match status" value="1"/>
</dbReference>
<dbReference type="InterPro" id="IPR029063">
    <property type="entry name" value="SAM-dependent_MTases_sf"/>
</dbReference>
<dbReference type="EMBL" id="BAABBO010000011">
    <property type="protein sequence ID" value="GAA3966991.1"/>
    <property type="molecule type" value="Genomic_DNA"/>
</dbReference>
<name>A0ABP7PKY8_9GAMM</name>
<dbReference type="InterPro" id="IPR041698">
    <property type="entry name" value="Methyltransf_25"/>
</dbReference>